<dbReference type="AlphaFoldDB" id="A0AA43XK62"/>
<dbReference type="PANTHER" id="PTHR36179:SF2">
    <property type="entry name" value="LUD DOMAIN-CONTAINING PROTEIN"/>
    <property type="match status" value="1"/>
</dbReference>
<proteinExistence type="predicted"/>
<accession>A0AA43XK62</accession>
<dbReference type="InterPro" id="IPR003741">
    <property type="entry name" value="LUD_dom"/>
</dbReference>
<keyword evidence="3" id="KW-1185">Reference proteome</keyword>
<gene>
    <name evidence="2" type="ORF">ISALK_04665</name>
</gene>
<comment type="caution">
    <text evidence="2">The sequence shown here is derived from an EMBL/GenBank/DDBJ whole genome shotgun (WGS) entry which is preliminary data.</text>
</comment>
<name>A0AA43XK62_9CLOT</name>
<dbReference type="EMBL" id="SUMG01000004">
    <property type="protein sequence ID" value="NBG87786.1"/>
    <property type="molecule type" value="Genomic_DNA"/>
</dbReference>
<dbReference type="Proteomes" id="UP000449710">
    <property type="component" value="Unassembled WGS sequence"/>
</dbReference>
<sequence>MKYDRLIRNLEKNRYKVSYFQDAKEATKYLEQEIQGVTVGFGDSETLSVLNLQRILAKNNTAIDPSTGDKDTFVEIGKKTLTTEVFLTSVNGVAETGEMVNIDGTGNRVAGSIFGHRKVYFIFGTNKIESTLDQAIWRARNIAAPQNAKRLGLKTPCAIKGDRCYECDSEDRICNTMNIHLKKMNNTRAEVIIINKPLGL</sequence>
<dbReference type="RefSeq" id="WP_160719611.1">
    <property type="nucleotide sequence ID" value="NZ_SUMG01000004.1"/>
</dbReference>
<evidence type="ECO:0000313" key="2">
    <source>
        <dbReference type="EMBL" id="NBG87786.1"/>
    </source>
</evidence>
<organism evidence="2 3">
    <name type="scientific">Isachenkonia alkalipeptolytica</name>
    <dbReference type="NCBI Taxonomy" id="2565777"/>
    <lineage>
        <taxon>Bacteria</taxon>
        <taxon>Bacillati</taxon>
        <taxon>Bacillota</taxon>
        <taxon>Clostridia</taxon>
        <taxon>Eubacteriales</taxon>
        <taxon>Clostridiaceae</taxon>
        <taxon>Isachenkonia</taxon>
    </lineage>
</organism>
<protein>
    <submittedName>
        <fullName evidence="2">Lactate utilization protein</fullName>
    </submittedName>
</protein>
<dbReference type="PANTHER" id="PTHR36179">
    <property type="entry name" value="LUD_DOM DOMAIN-CONTAINING PROTEIN"/>
    <property type="match status" value="1"/>
</dbReference>
<dbReference type="Pfam" id="PF02589">
    <property type="entry name" value="LUD_dom"/>
    <property type="match status" value="1"/>
</dbReference>
<feature type="domain" description="LUD" evidence="1">
    <location>
        <begin position="4"/>
        <end position="194"/>
    </location>
</feature>
<evidence type="ECO:0000313" key="3">
    <source>
        <dbReference type="Proteomes" id="UP000449710"/>
    </source>
</evidence>
<reference evidence="2 3" key="1">
    <citation type="submission" date="2019-04" db="EMBL/GenBank/DDBJ databases">
        <title>Isachenkonia alkalipeptolytica gen. nov. sp. nov. a new anaerobic, alkiliphilic organothrophic bacterium capable to reduce synthesized ferrihydrite isolated from a soda lake.</title>
        <authorList>
            <person name="Toshchakov S.V."/>
            <person name="Zavarzina D.G."/>
            <person name="Zhilina T.N."/>
            <person name="Kostrikina N.A."/>
            <person name="Kublanov I.V."/>
        </authorList>
    </citation>
    <scope>NUCLEOTIDE SEQUENCE [LARGE SCALE GENOMIC DNA]</scope>
    <source>
        <strain evidence="2 3">Z-1701</strain>
    </source>
</reference>
<evidence type="ECO:0000259" key="1">
    <source>
        <dbReference type="Pfam" id="PF02589"/>
    </source>
</evidence>